<reference evidence="2" key="1">
    <citation type="submission" date="2022-03" db="EMBL/GenBank/DDBJ databases">
        <authorList>
            <person name="Martin H S."/>
        </authorList>
    </citation>
    <scope>NUCLEOTIDE SEQUENCE</scope>
</reference>
<accession>A0ABN8I4K9</accession>
<evidence type="ECO:0000256" key="1">
    <source>
        <dbReference type="SAM" id="MobiDB-lite"/>
    </source>
</evidence>
<dbReference type="EMBL" id="OW152830">
    <property type="protein sequence ID" value="CAH2048743.1"/>
    <property type="molecule type" value="Genomic_DNA"/>
</dbReference>
<name>A0ABN8I4K9_9NEOP</name>
<keyword evidence="3" id="KW-1185">Reference proteome</keyword>
<feature type="compositionally biased region" description="Basic and acidic residues" evidence="1">
    <location>
        <begin position="56"/>
        <end position="71"/>
    </location>
</feature>
<feature type="compositionally biased region" description="Low complexity" evidence="1">
    <location>
        <begin position="88"/>
        <end position="106"/>
    </location>
</feature>
<evidence type="ECO:0000313" key="3">
    <source>
        <dbReference type="Proteomes" id="UP000837857"/>
    </source>
</evidence>
<feature type="region of interest" description="Disordered" evidence="1">
    <location>
        <begin position="36"/>
        <end position="118"/>
    </location>
</feature>
<feature type="non-terminal residue" evidence="2">
    <location>
        <position position="137"/>
    </location>
</feature>
<proteinExistence type="predicted"/>
<gene>
    <name evidence="2" type="ORF">IPOD504_LOCUS6337</name>
</gene>
<organism evidence="2 3">
    <name type="scientific">Iphiclides podalirius</name>
    <name type="common">scarce swallowtail</name>
    <dbReference type="NCBI Taxonomy" id="110791"/>
    <lineage>
        <taxon>Eukaryota</taxon>
        <taxon>Metazoa</taxon>
        <taxon>Ecdysozoa</taxon>
        <taxon>Arthropoda</taxon>
        <taxon>Hexapoda</taxon>
        <taxon>Insecta</taxon>
        <taxon>Pterygota</taxon>
        <taxon>Neoptera</taxon>
        <taxon>Endopterygota</taxon>
        <taxon>Lepidoptera</taxon>
        <taxon>Glossata</taxon>
        <taxon>Ditrysia</taxon>
        <taxon>Papilionoidea</taxon>
        <taxon>Papilionidae</taxon>
        <taxon>Papilioninae</taxon>
        <taxon>Iphiclides</taxon>
    </lineage>
</organism>
<evidence type="ECO:0000313" key="2">
    <source>
        <dbReference type="EMBL" id="CAH2048743.1"/>
    </source>
</evidence>
<dbReference type="Proteomes" id="UP000837857">
    <property type="component" value="Chromosome 18"/>
</dbReference>
<sequence length="137" mass="15459">MDQSFGIPIDLSRPHEIPLFTLFDYLLADRLKAVAGIRPQPQPPPTDQRIPKGKNKKDNLHFKNARNKTEAVSKTAAEKPLNQEMIRRVPSSRSRSAVPRSPVAVRTAERPAKKAPLVTSNYRRRDCYFPLRDSSAG</sequence>
<protein>
    <submittedName>
        <fullName evidence="2">Uncharacterized protein</fullName>
    </submittedName>
</protein>